<feature type="coiled-coil region" evidence="3">
    <location>
        <begin position="782"/>
        <end position="809"/>
    </location>
</feature>
<evidence type="ECO:0000256" key="3">
    <source>
        <dbReference type="SAM" id="Coils"/>
    </source>
</evidence>
<dbReference type="VEuPathDB" id="CryptoDB:Vbra_12089"/>
<dbReference type="Pfam" id="PF26113">
    <property type="entry name" value="GH16_XgeA"/>
    <property type="match status" value="1"/>
</dbReference>
<dbReference type="GO" id="GO:0004553">
    <property type="term" value="F:hydrolase activity, hydrolyzing O-glycosyl compounds"/>
    <property type="evidence" value="ECO:0007669"/>
    <property type="project" value="InterPro"/>
</dbReference>
<dbReference type="Gene3D" id="3.50.4.10">
    <property type="entry name" value="Hepatocyte Growth Factor"/>
    <property type="match status" value="2"/>
</dbReference>
<dbReference type="InParanoid" id="A0A0G4EK41"/>
<dbReference type="PANTHER" id="PTHR10963:SF24">
    <property type="entry name" value="GLYCOSIDASE C21B10.07-RELATED"/>
    <property type="match status" value="1"/>
</dbReference>
<dbReference type="GO" id="GO:0006508">
    <property type="term" value="P:proteolysis"/>
    <property type="evidence" value="ECO:0007669"/>
    <property type="project" value="InterPro"/>
</dbReference>
<dbReference type="SUPFAM" id="SSF49899">
    <property type="entry name" value="Concanavalin A-like lectins/glucanases"/>
    <property type="match status" value="1"/>
</dbReference>
<dbReference type="SUPFAM" id="SSF57414">
    <property type="entry name" value="Hairpin loop containing domain-like"/>
    <property type="match status" value="2"/>
</dbReference>
<dbReference type="PROSITE" id="PS51762">
    <property type="entry name" value="GH16_2"/>
    <property type="match status" value="1"/>
</dbReference>
<evidence type="ECO:0000256" key="5">
    <source>
        <dbReference type="SAM" id="SignalP"/>
    </source>
</evidence>
<gene>
    <name evidence="8" type="ORF">Vbra_12089</name>
</gene>
<organism evidence="8 9">
    <name type="scientific">Vitrella brassicaformis (strain CCMP3155)</name>
    <dbReference type="NCBI Taxonomy" id="1169540"/>
    <lineage>
        <taxon>Eukaryota</taxon>
        <taxon>Sar</taxon>
        <taxon>Alveolata</taxon>
        <taxon>Colpodellida</taxon>
        <taxon>Vitrellaceae</taxon>
        <taxon>Vitrella</taxon>
    </lineage>
</organism>
<feature type="domain" description="Apple" evidence="6">
    <location>
        <begin position="72"/>
        <end position="144"/>
    </location>
</feature>
<dbReference type="OrthoDB" id="416054at2759"/>
<sequence length="990" mass="108404">MIRAVSLLGILLGHAAGGSGLLREACDGGRDCRLDSRSFPSRRGSKLAQAGGAIQPMTPPSEAQRDMEVKGCFEGGVQFKGRIIATHDRVASTIACQELCAKNPRCHFFTYRAQKAKSNCALKAGKRATKRKEGMAIVSGPASCYDTCYETGVDYSTKPLDDKPRTTDDAPGCQERCRQTPGCRVFAWDPHTRACTLYRGAAGRHNAANTHLVSGPSYCLEPPAQFCSRLGGLYNWESGVCCPAGCGQCGGAGCALSTFSKNATFGAATCCGWNIRAEGVFCKDKPAPPCISGYLKAGRLPGCSGPYELETEWQGESFLDEKLFDFYTGDDPTGGFTNYVNRSVAVSKELMYTTDDGRTIIRPDVKTIPFKSSRGRDSVSIASKQQFSEGLFVIDVNHSPSGCGAFPALWMHGPDGPATGEIDVIEGVNNLTMNHCGGHALESCSMSDTDQTLMTGIWAASERYVDGAKQPSRSCDDRHPHQPDNQGCPVMSDEENFGPAFNGAGGGHYVMELDPERHIRHWFFRRDEAPADLTEGVPNPDSWKRPTAYYPLKDNCPGFDHFRLQSVILNTALCGYWAEYEPLWTEQCLKTAGPDCKEFVRKNPHQLQEIYWDINHIRIYTRTKSPHTDDTCSVCVLHKPDTVLEGDVLLTVDEAATSDDCWRACHEDSQCGAFNFSPADGCELLTQVDDLQGANPDGTATAGINLCSPHRPECVIYEPDYDYETPLIREVSPPPSSLADCWVECMDEPQCEAFTFQELPSETLHTQGALPHTRRLGAANDSTLLVEEVRQWREEVKQWREEMRQWQSNHTVGGETTLAASDRQQNAASDLEERATALMMEERAVKIASGYLYGRKQPQQRADGGVDMDRRCLLKAGPTHRGGRSETDATFEIGGCVRRYKPNKGLTAGFKTCRTGKAGYELRGSPLQTVKGVASREECASLCAAENMSWAACSGVTYRYSSPQECVLMQGAVSKVFTPGSTSVSATWRC</sequence>
<dbReference type="InterPro" id="IPR000177">
    <property type="entry name" value="Apple"/>
</dbReference>
<reference evidence="8 9" key="1">
    <citation type="submission" date="2014-11" db="EMBL/GenBank/DDBJ databases">
        <authorList>
            <person name="Zhu J."/>
            <person name="Qi W."/>
            <person name="Song R."/>
        </authorList>
    </citation>
    <scope>NUCLEOTIDE SEQUENCE [LARGE SCALE GENOMIC DNA]</scope>
</reference>
<protein>
    <recommendedName>
        <fullName evidence="10">GH16 domain-containing protein</fullName>
    </recommendedName>
</protein>
<feature type="domain" description="GH16" evidence="7">
    <location>
        <begin position="311"/>
        <end position="586"/>
    </location>
</feature>
<feature type="domain" description="Apple" evidence="6">
    <location>
        <begin position="913"/>
        <end position="990"/>
    </location>
</feature>
<dbReference type="Pfam" id="PF00024">
    <property type="entry name" value="PAN_1"/>
    <property type="match status" value="3"/>
</dbReference>
<feature type="signal peptide" evidence="5">
    <location>
        <begin position="1"/>
        <end position="17"/>
    </location>
</feature>
<keyword evidence="9" id="KW-1185">Reference proteome</keyword>
<dbReference type="Gene3D" id="2.60.120.200">
    <property type="match status" value="1"/>
</dbReference>
<dbReference type="SMART" id="SM00473">
    <property type="entry name" value="PAN_AP"/>
    <property type="match status" value="4"/>
</dbReference>
<dbReference type="Pfam" id="PF14295">
    <property type="entry name" value="PAN_4"/>
    <property type="match status" value="2"/>
</dbReference>
<feature type="chain" id="PRO_5005187230" description="GH16 domain-containing protein" evidence="5">
    <location>
        <begin position="18"/>
        <end position="990"/>
    </location>
</feature>
<dbReference type="InterPro" id="IPR050546">
    <property type="entry name" value="Glycosyl_Hydrlase_16"/>
</dbReference>
<dbReference type="InterPro" id="IPR013320">
    <property type="entry name" value="ConA-like_dom_sf"/>
</dbReference>
<dbReference type="InterPro" id="IPR000757">
    <property type="entry name" value="Beta-glucanase-like"/>
</dbReference>
<feature type="domain" description="Apple" evidence="6">
    <location>
        <begin position="635"/>
        <end position="707"/>
    </location>
</feature>
<dbReference type="PANTHER" id="PTHR10963">
    <property type="entry name" value="GLYCOSYL HYDROLASE-RELATED"/>
    <property type="match status" value="1"/>
</dbReference>
<keyword evidence="3" id="KW-0175">Coiled coil</keyword>
<dbReference type="SMART" id="SM00223">
    <property type="entry name" value="APPLE"/>
    <property type="match status" value="3"/>
</dbReference>
<dbReference type="InterPro" id="IPR003609">
    <property type="entry name" value="Pan_app"/>
</dbReference>
<dbReference type="GO" id="GO:0009251">
    <property type="term" value="P:glucan catabolic process"/>
    <property type="evidence" value="ECO:0007669"/>
    <property type="project" value="TreeGrafter"/>
</dbReference>
<keyword evidence="1" id="KW-0677">Repeat</keyword>
<dbReference type="STRING" id="1169540.A0A0G4EK41"/>
<proteinExistence type="predicted"/>
<dbReference type="AlphaFoldDB" id="A0A0G4EK41"/>
<accession>A0A0G4EK41</accession>
<evidence type="ECO:0008006" key="10">
    <source>
        <dbReference type="Google" id="ProtNLM"/>
    </source>
</evidence>
<keyword evidence="5" id="KW-0732">Signal</keyword>
<dbReference type="PROSITE" id="PS50948">
    <property type="entry name" value="PAN"/>
    <property type="match status" value="4"/>
</dbReference>
<evidence type="ECO:0000259" key="6">
    <source>
        <dbReference type="PROSITE" id="PS50948"/>
    </source>
</evidence>
<dbReference type="GO" id="GO:0005576">
    <property type="term" value="C:extracellular region"/>
    <property type="evidence" value="ECO:0007669"/>
    <property type="project" value="InterPro"/>
</dbReference>
<feature type="domain" description="Apple" evidence="6">
    <location>
        <begin position="148"/>
        <end position="219"/>
    </location>
</feature>
<evidence type="ECO:0000256" key="2">
    <source>
        <dbReference type="ARBA" id="ARBA00023157"/>
    </source>
</evidence>
<dbReference type="EMBL" id="CDMY01000248">
    <property type="protein sequence ID" value="CEL96886.1"/>
    <property type="molecule type" value="Genomic_DNA"/>
</dbReference>
<name>A0A0G4EK41_VITBC</name>
<dbReference type="Proteomes" id="UP000041254">
    <property type="component" value="Unassembled WGS sequence"/>
</dbReference>
<feature type="region of interest" description="Disordered" evidence="4">
    <location>
        <begin position="37"/>
        <end position="61"/>
    </location>
</feature>
<evidence type="ECO:0000313" key="9">
    <source>
        <dbReference type="Proteomes" id="UP000041254"/>
    </source>
</evidence>
<keyword evidence="2" id="KW-1015">Disulfide bond</keyword>
<evidence type="ECO:0000256" key="1">
    <source>
        <dbReference type="ARBA" id="ARBA00022737"/>
    </source>
</evidence>
<evidence type="ECO:0000259" key="7">
    <source>
        <dbReference type="PROSITE" id="PS51762"/>
    </source>
</evidence>
<evidence type="ECO:0000256" key="4">
    <source>
        <dbReference type="SAM" id="MobiDB-lite"/>
    </source>
</evidence>
<evidence type="ECO:0000313" key="8">
    <source>
        <dbReference type="EMBL" id="CEL96886.1"/>
    </source>
</evidence>